<gene>
    <name evidence="2" type="ORF">ACFFI0_01395</name>
</gene>
<accession>A0ABV6HDJ2</accession>
<sequence>MAGKKKNEDLNEIKAATAEANATSLLLAIYLNVDPTTVSKWNTNSSQPSLAILDRAGDFLETDNRNLVTRRARKKTGLAEAAQNELKRLMESGVNPYQLDENGKPTKKLNPEMVTLIQDFVKKYQEKHSKD</sequence>
<reference evidence="2 3" key="1">
    <citation type="submission" date="2024-09" db="EMBL/GenBank/DDBJ databases">
        <authorList>
            <person name="Sun Q."/>
            <person name="Mori K."/>
        </authorList>
    </citation>
    <scope>NUCLEOTIDE SEQUENCE [LARGE SCALE GENOMIC DNA]</scope>
    <source>
        <strain evidence="2 3">CCM 7765</strain>
    </source>
</reference>
<dbReference type="InterPro" id="IPR010982">
    <property type="entry name" value="Lambda_DNA-bd_dom_sf"/>
</dbReference>
<evidence type="ECO:0000313" key="2">
    <source>
        <dbReference type="EMBL" id="MFC0316935.1"/>
    </source>
</evidence>
<feature type="region of interest" description="Disordered" evidence="1">
    <location>
        <begin position="92"/>
        <end position="111"/>
    </location>
</feature>
<keyword evidence="3" id="KW-1185">Reference proteome</keyword>
<dbReference type="RefSeq" id="WP_377476505.1">
    <property type="nucleotide sequence ID" value="NZ_JBHLWO010000001.1"/>
</dbReference>
<proteinExistence type="predicted"/>
<comment type="caution">
    <text evidence="2">The sequence shown here is derived from an EMBL/GenBank/DDBJ whole genome shotgun (WGS) entry which is preliminary data.</text>
</comment>
<organism evidence="2 3">
    <name type="scientific">Olivibacter oleidegradans</name>
    <dbReference type="NCBI Taxonomy" id="760123"/>
    <lineage>
        <taxon>Bacteria</taxon>
        <taxon>Pseudomonadati</taxon>
        <taxon>Bacteroidota</taxon>
        <taxon>Sphingobacteriia</taxon>
        <taxon>Sphingobacteriales</taxon>
        <taxon>Sphingobacteriaceae</taxon>
        <taxon>Olivibacter</taxon>
    </lineage>
</organism>
<dbReference type="Proteomes" id="UP001589774">
    <property type="component" value="Unassembled WGS sequence"/>
</dbReference>
<evidence type="ECO:0000256" key="1">
    <source>
        <dbReference type="SAM" id="MobiDB-lite"/>
    </source>
</evidence>
<evidence type="ECO:0000313" key="3">
    <source>
        <dbReference type="Proteomes" id="UP001589774"/>
    </source>
</evidence>
<dbReference type="Gene3D" id="1.10.260.40">
    <property type="entry name" value="lambda repressor-like DNA-binding domains"/>
    <property type="match status" value="1"/>
</dbReference>
<dbReference type="EMBL" id="JBHLWO010000001">
    <property type="protein sequence ID" value="MFC0316935.1"/>
    <property type="molecule type" value="Genomic_DNA"/>
</dbReference>
<name>A0ABV6HDJ2_9SPHI</name>
<dbReference type="SUPFAM" id="SSF47413">
    <property type="entry name" value="lambda repressor-like DNA-binding domains"/>
    <property type="match status" value="1"/>
</dbReference>
<protein>
    <submittedName>
        <fullName evidence="2">Uncharacterized protein</fullName>
    </submittedName>
</protein>